<name>A0A9N9F798_9GLOM</name>
<dbReference type="OrthoDB" id="2441298at2759"/>
<dbReference type="Proteomes" id="UP000789759">
    <property type="component" value="Unassembled WGS sequence"/>
</dbReference>
<proteinExistence type="predicted"/>
<dbReference type="EMBL" id="CAJVQA010001431">
    <property type="protein sequence ID" value="CAG8514221.1"/>
    <property type="molecule type" value="Genomic_DNA"/>
</dbReference>
<reference evidence="1" key="1">
    <citation type="submission" date="2021-06" db="EMBL/GenBank/DDBJ databases">
        <authorList>
            <person name="Kallberg Y."/>
            <person name="Tangrot J."/>
            <person name="Rosling A."/>
        </authorList>
    </citation>
    <scope>NUCLEOTIDE SEQUENCE</scope>
    <source>
        <strain evidence="1">FL966</strain>
    </source>
</reference>
<accession>A0A9N9F798</accession>
<dbReference type="AlphaFoldDB" id="A0A9N9F798"/>
<protein>
    <submittedName>
        <fullName evidence="1">17192_t:CDS:1</fullName>
    </submittedName>
</protein>
<comment type="caution">
    <text evidence="1">The sequence shown here is derived from an EMBL/GenBank/DDBJ whole genome shotgun (WGS) entry which is preliminary data.</text>
</comment>
<sequence length="64" mass="7548">METLTIHSYDLQLKERMNNGKVRIKEFETEELENEIVKDDELIFSHSIGKTELDDLLQKLKGLQ</sequence>
<organism evidence="1 2">
    <name type="scientific">Cetraspora pellucida</name>
    <dbReference type="NCBI Taxonomy" id="1433469"/>
    <lineage>
        <taxon>Eukaryota</taxon>
        <taxon>Fungi</taxon>
        <taxon>Fungi incertae sedis</taxon>
        <taxon>Mucoromycota</taxon>
        <taxon>Glomeromycotina</taxon>
        <taxon>Glomeromycetes</taxon>
        <taxon>Diversisporales</taxon>
        <taxon>Gigasporaceae</taxon>
        <taxon>Cetraspora</taxon>
    </lineage>
</organism>
<evidence type="ECO:0000313" key="1">
    <source>
        <dbReference type="EMBL" id="CAG8514221.1"/>
    </source>
</evidence>
<evidence type="ECO:0000313" key="2">
    <source>
        <dbReference type="Proteomes" id="UP000789759"/>
    </source>
</evidence>
<keyword evidence="2" id="KW-1185">Reference proteome</keyword>
<gene>
    <name evidence="1" type="ORF">CPELLU_LOCUS3067</name>
</gene>